<dbReference type="InterPro" id="IPR040154">
    <property type="entry name" value="Biotinidase/VNN"/>
</dbReference>
<dbReference type="InterPro" id="IPR012101">
    <property type="entry name" value="Biotinidase-like_euk"/>
</dbReference>
<evidence type="ECO:0000256" key="5">
    <source>
        <dbReference type="SAM" id="SignalP"/>
    </source>
</evidence>
<dbReference type="GO" id="GO:0016811">
    <property type="term" value="F:hydrolase activity, acting on carbon-nitrogen (but not peptide) bonds, in linear amides"/>
    <property type="evidence" value="ECO:0007669"/>
    <property type="project" value="InterPro"/>
</dbReference>
<dbReference type="SUPFAM" id="SSF56317">
    <property type="entry name" value="Carbon-nitrogen hydrolase"/>
    <property type="match status" value="1"/>
</dbReference>
<dbReference type="FunFam" id="3.60.110.10:FF:000001">
    <property type="entry name" value="biotinidase isoform X1"/>
    <property type="match status" value="1"/>
</dbReference>
<dbReference type="InterPro" id="IPR043957">
    <property type="entry name" value="Vanin_C"/>
</dbReference>
<sequence length="514" mass="57919">MATAYILAFLLPHVLMTWTSALPSNESTPLTFKAAVYEHIPFMARYTRSGYTRKQALELMNKNLAVYRNQTVEAKRQGAQIIVFPEDGIYGLAQSRRSILPYLEKIPDPDTIQWSPCTDPYRFPNTEVQQALSCMAKESKIYLVANMGDLVPCLKYQDPKCPSEGRYQYNTDVAYGPDGRLLAKYHKRHLFYEYQFDTPEAKVVSFDTPFGRIGMMTCFDILFKDPAVPMVRDHNITTIAFPTAWFDGLPLLTAMGFQSAFARGQGINLLAANIHLPRRKFHGSGIYTPKGVSNFYYDNNPDSPGKLLVSTIQKVNNPSEEIEKENNFRKTNNQQTHSDEFHSLVFKDMFTFRLVTGSSGNVNVCQGKVCCSLNYKISITQGDLSLKTDIFALGAFDGLHKYKGQHYDQVCTLLKCADINNKSSCGSPTIYSFTKFESLSLTGSFETNYVYPEMIFTDEFGQLKMAECGMSTKDCSWTFNNKSMHASGPFMDTALLSATLFGRDYSRDGNGFQG</sequence>
<evidence type="ECO:0000256" key="3">
    <source>
        <dbReference type="ARBA" id="ARBA00022801"/>
    </source>
</evidence>
<comment type="similarity">
    <text evidence="1">Belongs to the carbon-nitrogen hydrolase superfamily. BTD/VNN family.</text>
</comment>
<dbReference type="Pfam" id="PF00795">
    <property type="entry name" value="CN_hydrolase"/>
    <property type="match status" value="1"/>
</dbReference>
<protein>
    <submittedName>
        <fullName evidence="7">Symplectin/biotinidase-like protein 2</fullName>
    </submittedName>
</protein>
<dbReference type="PANTHER" id="PTHR10609">
    <property type="entry name" value="BIOTINIDASE-RELATED"/>
    <property type="match status" value="1"/>
</dbReference>
<reference evidence="7" key="1">
    <citation type="journal article" date="2017" name="PeerJ">
        <title>Symplectin evolved from multiple duplications in bioluminescent squid.</title>
        <authorList>
            <person name="Francis W.R."/>
            <person name="Christianson L.M."/>
            <person name="Haddock S.H.D."/>
        </authorList>
    </citation>
    <scope>NUCLEOTIDE SEQUENCE</scope>
    <source>
        <strain evidence="7">9110X1</strain>
    </source>
</reference>
<evidence type="ECO:0000256" key="4">
    <source>
        <dbReference type="ARBA" id="ARBA00023180"/>
    </source>
</evidence>
<feature type="domain" description="CN hydrolase" evidence="6">
    <location>
        <begin position="46"/>
        <end position="314"/>
    </location>
</feature>
<evidence type="ECO:0000259" key="6">
    <source>
        <dbReference type="PROSITE" id="PS50263"/>
    </source>
</evidence>
<dbReference type="CDD" id="cd07567">
    <property type="entry name" value="biotinidase_like"/>
    <property type="match status" value="1"/>
</dbReference>
<dbReference type="Gene3D" id="3.60.110.10">
    <property type="entry name" value="Carbon-nitrogen hydrolase"/>
    <property type="match status" value="1"/>
</dbReference>
<dbReference type="Pfam" id="PF19018">
    <property type="entry name" value="Vanin_C"/>
    <property type="match status" value="1"/>
</dbReference>
<keyword evidence="4" id="KW-0325">Glycoprotein</keyword>
<evidence type="ECO:0000256" key="1">
    <source>
        <dbReference type="ARBA" id="ARBA00008225"/>
    </source>
</evidence>
<keyword evidence="3" id="KW-0378">Hydrolase</keyword>
<feature type="chain" id="PRO_5016345076" evidence="5">
    <location>
        <begin position="22"/>
        <end position="514"/>
    </location>
</feature>
<accession>A0A2Z5EQ51</accession>
<proteinExistence type="evidence at transcript level"/>
<dbReference type="PROSITE" id="PS50263">
    <property type="entry name" value="CN_HYDROLASE"/>
    <property type="match status" value="1"/>
</dbReference>
<dbReference type="PANTHER" id="PTHR10609:SF27">
    <property type="entry name" value="CN HYDROLASE DOMAIN-CONTAINING PROTEIN-RELATED"/>
    <property type="match status" value="1"/>
</dbReference>
<dbReference type="EMBL" id="MF631049">
    <property type="protein sequence ID" value="AXB88464.1"/>
    <property type="molecule type" value="mRNA"/>
</dbReference>
<keyword evidence="2 5" id="KW-0732">Signal</keyword>
<evidence type="ECO:0000256" key="2">
    <source>
        <dbReference type="ARBA" id="ARBA00022729"/>
    </source>
</evidence>
<dbReference type="AlphaFoldDB" id="A0A2Z5EQ51"/>
<evidence type="ECO:0000313" key="7">
    <source>
        <dbReference type="EMBL" id="AXB88464.1"/>
    </source>
</evidence>
<name>A0A2Z5EQ51_9GAST</name>
<dbReference type="InterPro" id="IPR036526">
    <property type="entry name" value="C-N_Hydrolase_sf"/>
</dbReference>
<dbReference type="InterPro" id="IPR003010">
    <property type="entry name" value="C-N_Hydrolase"/>
</dbReference>
<organism evidence="7">
    <name type="scientific">Phylliroe bucephala</name>
    <dbReference type="NCBI Taxonomy" id="1903125"/>
    <lineage>
        <taxon>Eukaryota</taxon>
        <taxon>Metazoa</taxon>
        <taxon>Spiralia</taxon>
        <taxon>Lophotrochozoa</taxon>
        <taxon>Mollusca</taxon>
        <taxon>Gastropoda</taxon>
        <taxon>Heterobranchia</taxon>
        <taxon>Euthyneura</taxon>
        <taxon>Nudipleura</taxon>
        <taxon>Nudibranchia</taxon>
        <taxon>Cladobranchia</taxon>
        <taxon>Tritonioidea</taxon>
        <taxon>Phylliroidae</taxon>
        <taxon>Phylliroe</taxon>
    </lineage>
</organism>
<feature type="signal peptide" evidence="5">
    <location>
        <begin position="1"/>
        <end position="21"/>
    </location>
</feature>